<dbReference type="PANTHER" id="PTHR47893">
    <property type="entry name" value="REGULATORY PROTEIN PCHR"/>
    <property type="match status" value="1"/>
</dbReference>
<dbReference type="OrthoDB" id="9802263at2"/>
<proteinExistence type="predicted"/>
<sequence>MQFQKLVPSPALSIVQFSDIDAFRPVEFVADARSVPLSLANFHTARAMVQLPGCQITVLSSFPRIVDVSYRATHGVVIFQIENDYDVAVNGMSVDRPAFIGMRGNVDLQFVEPRGSLHAIITLGAGLRDREWFDTPDLLRPFTPTLEALATVRSITTNILQTASARPALLLEPRSALALQEDLLLAIDEMFRRGRTPDVAGRIASRGYCRLVRMIDEYVAFHAASPIYSADLAEQCGVSVRTLGTAVASVRGMSLHRYLRLKQLWSARAQLVKGSDAITVTSCARANGFHHMGEFARLYRATFHETASTTLARARRAD</sequence>
<dbReference type="GO" id="GO:0003700">
    <property type="term" value="F:DNA-binding transcription factor activity"/>
    <property type="evidence" value="ECO:0007669"/>
    <property type="project" value="InterPro"/>
</dbReference>
<evidence type="ECO:0000259" key="1">
    <source>
        <dbReference type="PROSITE" id="PS01124"/>
    </source>
</evidence>
<dbReference type="PANTHER" id="PTHR47893:SF1">
    <property type="entry name" value="REGULATORY PROTEIN PCHR"/>
    <property type="match status" value="1"/>
</dbReference>
<dbReference type="InterPro" id="IPR053142">
    <property type="entry name" value="PchR_regulatory_protein"/>
</dbReference>
<comment type="caution">
    <text evidence="2">The sequence shown here is derived from an EMBL/GenBank/DDBJ whole genome shotgun (WGS) entry which is preliminary data.</text>
</comment>
<name>A0A0R3N1B3_9BRAD</name>
<dbReference type="Gene3D" id="1.10.10.60">
    <property type="entry name" value="Homeodomain-like"/>
    <property type="match status" value="1"/>
</dbReference>
<dbReference type="GO" id="GO:0043565">
    <property type="term" value="F:sequence-specific DNA binding"/>
    <property type="evidence" value="ECO:0007669"/>
    <property type="project" value="InterPro"/>
</dbReference>
<evidence type="ECO:0000313" key="3">
    <source>
        <dbReference type="Proteomes" id="UP000051660"/>
    </source>
</evidence>
<dbReference type="Pfam" id="PF12833">
    <property type="entry name" value="HTH_18"/>
    <property type="match status" value="1"/>
</dbReference>
<protein>
    <recommendedName>
        <fullName evidence="1">HTH araC/xylS-type domain-containing protein</fullName>
    </recommendedName>
</protein>
<evidence type="ECO:0000313" key="2">
    <source>
        <dbReference type="EMBL" id="KRR25899.1"/>
    </source>
</evidence>
<dbReference type="RefSeq" id="WP_057857476.1">
    <property type="nucleotide sequence ID" value="NZ_LLYB01000051.1"/>
</dbReference>
<dbReference type="SMART" id="SM00342">
    <property type="entry name" value="HTH_ARAC"/>
    <property type="match status" value="1"/>
</dbReference>
<organism evidence="2 3">
    <name type="scientific">Bradyrhizobium lablabi</name>
    <dbReference type="NCBI Taxonomy" id="722472"/>
    <lineage>
        <taxon>Bacteria</taxon>
        <taxon>Pseudomonadati</taxon>
        <taxon>Pseudomonadota</taxon>
        <taxon>Alphaproteobacteria</taxon>
        <taxon>Hyphomicrobiales</taxon>
        <taxon>Nitrobacteraceae</taxon>
        <taxon>Bradyrhizobium</taxon>
    </lineage>
</organism>
<dbReference type="Proteomes" id="UP000051660">
    <property type="component" value="Unassembled WGS sequence"/>
</dbReference>
<dbReference type="EMBL" id="LLYB01000051">
    <property type="protein sequence ID" value="KRR25899.1"/>
    <property type="molecule type" value="Genomic_DNA"/>
</dbReference>
<dbReference type="AlphaFoldDB" id="A0A0R3N1B3"/>
<dbReference type="PROSITE" id="PS01124">
    <property type="entry name" value="HTH_ARAC_FAMILY_2"/>
    <property type="match status" value="1"/>
</dbReference>
<dbReference type="InterPro" id="IPR018060">
    <property type="entry name" value="HTH_AraC"/>
</dbReference>
<reference evidence="2 3" key="1">
    <citation type="submission" date="2014-03" db="EMBL/GenBank/DDBJ databases">
        <title>Bradyrhizobium valentinum sp. nov., isolated from effective nodules of Lupinus mariae-josephae, a lupine endemic of basic-lime soils in Eastern Spain.</title>
        <authorList>
            <person name="Duran D."/>
            <person name="Rey L."/>
            <person name="Navarro A."/>
            <person name="Busquets A."/>
            <person name="Imperial J."/>
            <person name="Ruiz-Argueso T."/>
        </authorList>
    </citation>
    <scope>NUCLEOTIDE SEQUENCE [LARGE SCALE GENOMIC DNA]</scope>
    <source>
        <strain evidence="2 3">CCBAU 23086</strain>
    </source>
</reference>
<feature type="domain" description="HTH araC/xylS-type" evidence="1">
    <location>
        <begin position="213"/>
        <end position="313"/>
    </location>
</feature>
<gene>
    <name evidence="2" type="ORF">CQ14_32980</name>
</gene>
<accession>A0A0R3N1B3</accession>